<accession>A0A437AKG8</accession>
<feature type="transmembrane region" description="Helical" evidence="1">
    <location>
        <begin position="89"/>
        <end position="114"/>
    </location>
</feature>
<name>A0A437AKG8_9MICR</name>
<gene>
    <name evidence="2" type="ORF">TUBRATIS_19320</name>
</gene>
<sequence length="290" mass="35146">MNNNTNMLTQEEKRVENEHLQAIPKEDENEFINEYEALSPELRAFISILKIELLNENDNYEQLKVERELRSLIFPFLIPCRRFLRRNKYICNIICPLLILIMYFTLHLSIFMVTSEEYCVYLRFPFYIKLSSILFRTLLKFTEILPEYIAEKKDYWLSKCNKFIVFFNFAFLINSRIMIHSELPTNILYTCIQIIIFMINSNLAFSYLPIYHKKNLLPFKFIFIVLYFICLIFFANIVLTNIIFIIHFWAELFMFLINFISFLTLHKSIYWSDNCFSLLFSLYYVSNKRK</sequence>
<reference evidence="2 3" key="1">
    <citation type="submission" date="2018-10" db="EMBL/GenBank/DDBJ databases">
        <title>Draft genome sequence of the microsporidian Tubulinosema ratisbonensis.</title>
        <authorList>
            <person name="Polonais V."/>
            <person name="Peyretaillade E."/>
            <person name="Niehus S."/>
            <person name="Wawrzyniak I."/>
            <person name="Franchet A."/>
            <person name="Gaspin C."/>
            <person name="Reichstadt M."/>
            <person name="Belser C."/>
            <person name="Labadie K."/>
            <person name="Delbac F."/>
            <person name="Ferrandon D."/>
        </authorList>
    </citation>
    <scope>NUCLEOTIDE SEQUENCE [LARGE SCALE GENOMIC DNA]</scope>
    <source>
        <strain evidence="2 3">Franzen</strain>
    </source>
</reference>
<keyword evidence="1" id="KW-1133">Transmembrane helix</keyword>
<feature type="transmembrane region" description="Helical" evidence="1">
    <location>
        <begin position="187"/>
        <end position="209"/>
    </location>
</feature>
<proteinExistence type="predicted"/>
<keyword evidence="1" id="KW-0812">Transmembrane</keyword>
<keyword evidence="3" id="KW-1185">Reference proteome</keyword>
<dbReference type="VEuPathDB" id="MicrosporidiaDB:TUBRATIS_19320"/>
<feature type="transmembrane region" description="Helical" evidence="1">
    <location>
        <begin position="120"/>
        <end position="139"/>
    </location>
</feature>
<dbReference type="Proteomes" id="UP000282876">
    <property type="component" value="Unassembled WGS sequence"/>
</dbReference>
<keyword evidence="1" id="KW-0472">Membrane</keyword>
<feature type="transmembrane region" description="Helical" evidence="1">
    <location>
        <begin position="221"/>
        <end position="249"/>
    </location>
</feature>
<organism evidence="2 3">
    <name type="scientific">Tubulinosema ratisbonensis</name>
    <dbReference type="NCBI Taxonomy" id="291195"/>
    <lineage>
        <taxon>Eukaryota</taxon>
        <taxon>Fungi</taxon>
        <taxon>Fungi incertae sedis</taxon>
        <taxon>Microsporidia</taxon>
        <taxon>Tubulinosematoidea</taxon>
        <taxon>Tubulinosematidae</taxon>
        <taxon>Tubulinosema</taxon>
    </lineage>
</organism>
<evidence type="ECO:0000313" key="2">
    <source>
        <dbReference type="EMBL" id="RVD91619.1"/>
    </source>
</evidence>
<dbReference type="EMBL" id="RCSS01000462">
    <property type="protein sequence ID" value="RVD91619.1"/>
    <property type="molecule type" value="Genomic_DNA"/>
</dbReference>
<evidence type="ECO:0000313" key="3">
    <source>
        <dbReference type="Proteomes" id="UP000282876"/>
    </source>
</evidence>
<protein>
    <submittedName>
        <fullName evidence="2">Uncharacterized protein</fullName>
    </submittedName>
</protein>
<dbReference type="AlphaFoldDB" id="A0A437AKG8"/>
<evidence type="ECO:0000256" key="1">
    <source>
        <dbReference type="SAM" id="Phobius"/>
    </source>
</evidence>
<comment type="caution">
    <text evidence="2">The sequence shown here is derived from an EMBL/GenBank/DDBJ whole genome shotgun (WGS) entry which is preliminary data.</text>
</comment>
<feature type="transmembrane region" description="Helical" evidence="1">
    <location>
        <begin position="160"/>
        <end position="181"/>
    </location>
</feature>